<dbReference type="AlphaFoldDB" id="A0A812Q5S0"/>
<sequence length="705" mass="80385">MERHDLNFVIPAGSLDKVVLSSTPELDTRTLKGQLNDWLKAVLDKMDGMAQRAQSEVQRACTDLMEKQQNAFAEVNHLKVEVLGTVSARATDHENEIREIKKAMDSLACKTDMKSIADKVTEIKSALAKQADLLMEWQQPLLAALDRNQADLTSQLAGLSESQAQRWEKLVSQLDGQTTQASELECAIARNHQELRSELEKEADALTQLKQQCEQLLREQRRQLESLSASGDQNLEMLTQLALRLESLSAEQRQLSTDSLQQLTQHCDQLLQQFDPLTQLTQHCDQLLREQRQQLNPVVRTLQDQNQQLLSQLTTGLDSLSTSHQQLSTESLTQLKHLCDQMLREQQQQLDPLTRLTQHCELLLQEQQQRFDPLAQVTQHSDALLQEQHQRLDLLLGTVQAHQDLLSRVESQLDGFSSEHKQLSSASVAELKKHYDQLLREQVDPMLSILQDQHKQMLTQLTAQLEGLSTEHRQMSSDSLAQLRQHYDQLREQQQQVNPVLNSLQEQNQEVLSQLEMHLDELDILSTEQKQLSADSRKQLTKQWDQLLREQRQQLDQFGKPQGQNRELLTQLKASLESLCKEQKKLRTDLLTYQPSPVDQGHRPQFDPLLTTLQDQLVGFTKHGAAQVSEKVSTPTTPSETSALSPNRLLSPQSNQSTHPPMPPKLAQGNHELGLLRKTEETHVKTDLLIVRRISSYYLHVMKAA</sequence>
<comment type="caution">
    <text evidence="3">The sequence shown here is derived from an EMBL/GenBank/DDBJ whole genome shotgun (WGS) entry which is preliminary data.</text>
</comment>
<feature type="coiled-coil region" evidence="1">
    <location>
        <begin position="451"/>
        <end position="521"/>
    </location>
</feature>
<keyword evidence="1" id="KW-0175">Coiled coil</keyword>
<feature type="coiled-coil region" evidence="1">
    <location>
        <begin position="50"/>
        <end position="110"/>
    </location>
</feature>
<organism evidence="3 4">
    <name type="scientific">Symbiodinium natans</name>
    <dbReference type="NCBI Taxonomy" id="878477"/>
    <lineage>
        <taxon>Eukaryota</taxon>
        <taxon>Sar</taxon>
        <taxon>Alveolata</taxon>
        <taxon>Dinophyceae</taxon>
        <taxon>Suessiales</taxon>
        <taxon>Symbiodiniaceae</taxon>
        <taxon>Symbiodinium</taxon>
    </lineage>
</organism>
<gene>
    <name evidence="3" type="ORF">SNAT2548_LOCUS20553</name>
</gene>
<keyword evidence="4" id="KW-1185">Reference proteome</keyword>
<proteinExistence type="predicted"/>
<dbReference type="OrthoDB" id="439338at2759"/>
<reference evidence="3" key="1">
    <citation type="submission" date="2021-02" db="EMBL/GenBank/DDBJ databases">
        <authorList>
            <person name="Dougan E. K."/>
            <person name="Rhodes N."/>
            <person name="Thang M."/>
            <person name="Chan C."/>
        </authorList>
    </citation>
    <scope>NUCLEOTIDE SEQUENCE</scope>
</reference>
<feature type="coiled-coil region" evidence="1">
    <location>
        <begin position="189"/>
        <end position="230"/>
    </location>
</feature>
<feature type="compositionally biased region" description="Polar residues" evidence="2">
    <location>
        <begin position="630"/>
        <end position="659"/>
    </location>
</feature>
<evidence type="ECO:0000313" key="4">
    <source>
        <dbReference type="Proteomes" id="UP000604046"/>
    </source>
</evidence>
<protein>
    <submittedName>
        <fullName evidence="3">Uncharacterized protein</fullName>
    </submittedName>
</protein>
<dbReference type="EMBL" id="CAJNDS010002213">
    <property type="protein sequence ID" value="CAE7376236.1"/>
    <property type="molecule type" value="Genomic_DNA"/>
</dbReference>
<feature type="region of interest" description="Disordered" evidence="2">
    <location>
        <begin position="627"/>
        <end position="669"/>
    </location>
</feature>
<name>A0A812Q5S0_9DINO</name>
<dbReference type="Proteomes" id="UP000604046">
    <property type="component" value="Unassembled WGS sequence"/>
</dbReference>
<evidence type="ECO:0000313" key="3">
    <source>
        <dbReference type="EMBL" id="CAE7376236.1"/>
    </source>
</evidence>
<evidence type="ECO:0000256" key="1">
    <source>
        <dbReference type="SAM" id="Coils"/>
    </source>
</evidence>
<accession>A0A812Q5S0</accession>
<evidence type="ECO:0000256" key="2">
    <source>
        <dbReference type="SAM" id="MobiDB-lite"/>
    </source>
</evidence>